<evidence type="ECO:0000313" key="3">
    <source>
        <dbReference type="Proteomes" id="UP000237144"/>
    </source>
</evidence>
<proteinExistence type="predicted"/>
<name>A0A2S5B0N7_9BASI</name>
<organism evidence="2 3">
    <name type="scientific">Rhodotorula taiwanensis</name>
    <dbReference type="NCBI Taxonomy" id="741276"/>
    <lineage>
        <taxon>Eukaryota</taxon>
        <taxon>Fungi</taxon>
        <taxon>Dikarya</taxon>
        <taxon>Basidiomycota</taxon>
        <taxon>Pucciniomycotina</taxon>
        <taxon>Microbotryomycetes</taxon>
        <taxon>Sporidiobolales</taxon>
        <taxon>Sporidiobolaceae</taxon>
        <taxon>Rhodotorula</taxon>
    </lineage>
</organism>
<dbReference type="AlphaFoldDB" id="A0A2S5B0N7"/>
<gene>
    <name evidence="2" type="ORF">BMF94_6628</name>
</gene>
<keyword evidence="3" id="KW-1185">Reference proteome</keyword>
<evidence type="ECO:0000313" key="2">
    <source>
        <dbReference type="EMBL" id="POY70348.1"/>
    </source>
</evidence>
<dbReference type="EMBL" id="PJQD01000122">
    <property type="protein sequence ID" value="POY70348.1"/>
    <property type="molecule type" value="Genomic_DNA"/>
</dbReference>
<evidence type="ECO:0000256" key="1">
    <source>
        <dbReference type="SAM" id="Coils"/>
    </source>
</evidence>
<comment type="caution">
    <text evidence="2">The sequence shown here is derived from an EMBL/GenBank/DDBJ whole genome shotgun (WGS) entry which is preliminary data.</text>
</comment>
<dbReference type="Proteomes" id="UP000237144">
    <property type="component" value="Unassembled WGS sequence"/>
</dbReference>
<reference evidence="2 3" key="1">
    <citation type="journal article" date="2018" name="Front. Microbiol.">
        <title>Prospects for Fungal Bioremediation of Acidic Radioactive Waste Sites: Characterization and Genome Sequence of Rhodotorula taiwanensis MD1149.</title>
        <authorList>
            <person name="Tkavc R."/>
            <person name="Matrosova V.Y."/>
            <person name="Grichenko O.E."/>
            <person name="Gostincar C."/>
            <person name="Volpe R.P."/>
            <person name="Klimenkova P."/>
            <person name="Gaidamakova E.K."/>
            <person name="Zhou C.E."/>
            <person name="Stewart B.J."/>
            <person name="Lyman M.G."/>
            <person name="Malfatti S.A."/>
            <person name="Rubinfeld B."/>
            <person name="Courtot M."/>
            <person name="Singh J."/>
            <person name="Dalgard C.L."/>
            <person name="Hamilton T."/>
            <person name="Frey K.G."/>
            <person name="Gunde-Cimerman N."/>
            <person name="Dugan L."/>
            <person name="Daly M.J."/>
        </authorList>
    </citation>
    <scope>NUCLEOTIDE SEQUENCE [LARGE SCALE GENOMIC DNA]</scope>
    <source>
        <strain evidence="2 3">MD1149</strain>
    </source>
</reference>
<accession>A0A2S5B0N7</accession>
<protein>
    <submittedName>
        <fullName evidence="2">Uncharacterized protein</fullName>
    </submittedName>
</protein>
<keyword evidence="1" id="KW-0175">Coiled coil</keyword>
<sequence length="403" mass="44603">MEDEIAELADSAQAARREAQALANRTARAEADVETLGKQYDTTLGHIKKTHEAALAAQGKIDKEKLKREQAASEKAIKRLDQVARGALEGKEAAVRRMRALQFQLEQAKLKARAPLANKNNNTLARKPAFAPSKLGDLDLFAEAKYALHSGPHFSASPENVTDHCNFRSAYFPRATEQLKQAELELKGWKPVATVHELTAAAVVLDRYFLLLDIFNLGEIDVQNLLLGAEDFARLVVERRSPSLADLLQTLRRPSESLLLASETELKGQALDFRRKWKKALRDLSWEVKLHKADVKKLERCEATIEAMAQEKGHLWARCLRAESERARLETVVGGLEAAVEAVSASSTVATAIASLERAVNSMSRLRDAQVDVRRECSFLREEAAFEGLRALFGGECESGGLL</sequence>
<feature type="coiled-coil region" evidence="1">
    <location>
        <begin position="63"/>
        <end position="111"/>
    </location>
</feature>
<feature type="coiled-coil region" evidence="1">
    <location>
        <begin position="5"/>
        <end position="32"/>
    </location>
</feature>